<reference evidence="1 2" key="1">
    <citation type="journal article" date="2022" name="Allergy">
        <title>Genome assembly and annotation of Periplaneta americana reveal a comprehensive cockroach allergen profile.</title>
        <authorList>
            <person name="Wang L."/>
            <person name="Xiong Q."/>
            <person name="Saelim N."/>
            <person name="Wang L."/>
            <person name="Nong W."/>
            <person name="Wan A.T."/>
            <person name="Shi M."/>
            <person name="Liu X."/>
            <person name="Cao Q."/>
            <person name="Hui J.H.L."/>
            <person name="Sookrung N."/>
            <person name="Leung T.F."/>
            <person name="Tungtrongchitr A."/>
            <person name="Tsui S.K.W."/>
        </authorList>
    </citation>
    <scope>NUCLEOTIDE SEQUENCE [LARGE SCALE GENOMIC DNA]</scope>
    <source>
        <strain evidence="1">PWHHKU_190912</strain>
    </source>
</reference>
<comment type="caution">
    <text evidence="1">The sequence shown here is derived from an EMBL/GenBank/DDBJ whole genome shotgun (WGS) entry which is preliminary data.</text>
</comment>
<sequence length="143" mass="15766">MADLCEGGNEPPGSLKPYCNRVSSVALGVWMWSSTLILSTRCESLPASIMVWFIGTRTPLPSPLILLSRPSRLRSGTAGISVSLSRSEWPAVFSYHAYVLWRLERNIVLIVTVLQRVVDPYGHASRRAICVLSLYSAAEVCTK</sequence>
<protein>
    <submittedName>
        <fullName evidence="1">Uncharacterized protein</fullName>
    </submittedName>
</protein>
<organism evidence="1 2">
    <name type="scientific">Periplaneta americana</name>
    <name type="common">American cockroach</name>
    <name type="synonym">Blatta americana</name>
    <dbReference type="NCBI Taxonomy" id="6978"/>
    <lineage>
        <taxon>Eukaryota</taxon>
        <taxon>Metazoa</taxon>
        <taxon>Ecdysozoa</taxon>
        <taxon>Arthropoda</taxon>
        <taxon>Hexapoda</taxon>
        <taxon>Insecta</taxon>
        <taxon>Pterygota</taxon>
        <taxon>Neoptera</taxon>
        <taxon>Polyneoptera</taxon>
        <taxon>Dictyoptera</taxon>
        <taxon>Blattodea</taxon>
        <taxon>Blattoidea</taxon>
        <taxon>Blattidae</taxon>
        <taxon>Blattinae</taxon>
        <taxon>Periplaneta</taxon>
    </lineage>
</organism>
<evidence type="ECO:0000313" key="1">
    <source>
        <dbReference type="EMBL" id="KAJ4438903.1"/>
    </source>
</evidence>
<accession>A0ABQ8SYQ6</accession>
<dbReference type="EMBL" id="JAJSOF020000019">
    <property type="protein sequence ID" value="KAJ4438903.1"/>
    <property type="molecule type" value="Genomic_DNA"/>
</dbReference>
<name>A0ABQ8SYQ6_PERAM</name>
<keyword evidence="2" id="KW-1185">Reference proteome</keyword>
<dbReference type="Proteomes" id="UP001148838">
    <property type="component" value="Unassembled WGS sequence"/>
</dbReference>
<proteinExistence type="predicted"/>
<gene>
    <name evidence="1" type="ORF">ANN_14857</name>
</gene>
<evidence type="ECO:0000313" key="2">
    <source>
        <dbReference type="Proteomes" id="UP001148838"/>
    </source>
</evidence>